<evidence type="ECO:0000313" key="3">
    <source>
        <dbReference type="EMBL" id="PPK92297.1"/>
    </source>
</evidence>
<evidence type="ECO:0000256" key="1">
    <source>
        <dbReference type="ARBA" id="ARBA00022527"/>
    </source>
</evidence>
<sequence length="421" mass="44730">MLVHRALALAPEPASAARARRAVAEALTEAGIDDDLVESATLLVSELITNAVIHARSDIGLTITVRSGAVLVEVSDRSPHLPTRRDYDATATTGRGLDLLELVADDCGALLQDSGKVVWFALGGRREEFHPAPGPAPAPSEAAPEGMAIRLHRLPVALYCAWQQHAEAVLRERLLSCFREDGSPDAGQLDEVGVASEAMSLLADGTLEVFAQRDSGVVSLDVGVSVPSGAVAGFAVLRSVLDEAVRLAAQGRMLAPPTPPEILRLRNWCCDEVLRQAAGLRPVPWSRVVEADQGSAEWSTPEWDASAVRFARAAVLAADDANRIIAVSPTAAELLGWQAEELTGERLIAVIPPQLREAHIAGFMRYQTTGRSRIIGTPVPVAALRRDGSTVAVELLLEARPAGNGRTVFVAELREPAEPTG</sequence>
<feature type="domain" description="PAS" evidence="2">
    <location>
        <begin position="315"/>
        <end position="354"/>
    </location>
</feature>
<dbReference type="PANTHER" id="PTHR35526">
    <property type="entry name" value="ANTI-SIGMA-F FACTOR RSBW-RELATED"/>
    <property type="match status" value="1"/>
</dbReference>
<dbReference type="InterPro" id="IPR036890">
    <property type="entry name" value="HATPase_C_sf"/>
</dbReference>
<dbReference type="Pfam" id="PF13581">
    <property type="entry name" value="HATPase_c_2"/>
    <property type="match status" value="1"/>
</dbReference>
<name>A0A2S6IDM4_9ACTN</name>
<protein>
    <submittedName>
        <fullName evidence="3">PAS domain S-box-containing protein</fullName>
    </submittedName>
</protein>
<dbReference type="Gene3D" id="3.30.565.10">
    <property type="entry name" value="Histidine kinase-like ATPase, C-terminal domain"/>
    <property type="match status" value="1"/>
</dbReference>
<dbReference type="InterPro" id="IPR003594">
    <property type="entry name" value="HATPase_dom"/>
</dbReference>
<dbReference type="NCBIfam" id="TIGR00229">
    <property type="entry name" value="sensory_box"/>
    <property type="match status" value="1"/>
</dbReference>
<dbReference type="SUPFAM" id="SSF55785">
    <property type="entry name" value="PYP-like sensor domain (PAS domain)"/>
    <property type="match status" value="1"/>
</dbReference>
<keyword evidence="1" id="KW-0723">Serine/threonine-protein kinase</keyword>
<dbReference type="InterPro" id="IPR035965">
    <property type="entry name" value="PAS-like_dom_sf"/>
</dbReference>
<reference evidence="3 4" key="1">
    <citation type="submission" date="2018-02" db="EMBL/GenBank/DDBJ databases">
        <title>Genomic Encyclopedia of Archaeal and Bacterial Type Strains, Phase II (KMG-II): from individual species to whole genera.</title>
        <authorList>
            <person name="Goeker M."/>
        </authorList>
    </citation>
    <scope>NUCLEOTIDE SEQUENCE [LARGE SCALE GENOMIC DNA]</scope>
    <source>
        <strain evidence="3 4">DSM 22857</strain>
    </source>
</reference>
<dbReference type="CDD" id="cd16936">
    <property type="entry name" value="HATPase_RsbW-like"/>
    <property type="match status" value="1"/>
</dbReference>
<dbReference type="EMBL" id="PTJD01000015">
    <property type="protein sequence ID" value="PPK92297.1"/>
    <property type="molecule type" value="Genomic_DNA"/>
</dbReference>
<keyword evidence="1" id="KW-0808">Transferase</keyword>
<dbReference type="RefSeq" id="WP_158257311.1">
    <property type="nucleotide sequence ID" value="NZ_PTJD01000015.1"/>
</dbReference>
<dbReference type="SMART" id="SM00091">
    <property type="entry name" value="PAS"/>
    <property type="match status" value="1"/>
</dbReference>
<organism evidence="3 4">
    <name type="scientific">Kineococcus xinjiangensis</name>
    <dbReference type="NCBI Taxonomy" id="512762"/>
    <lineage>
        <taxon>Bacteria</taxon>
        <taxon>Bacillati</taxon>
        <taxon>Actinomycetota</taxon>
        <taxon>Actinomycetes</taxon>
        <taxon>Kineosporiales</taxon>
        <taxon>Kineosporiaceae</taxon>
        <taxon>Kineococcus</taxon>
    </lineage>
</organism>
<keyword evidence="1" id="KW-0418">Kinase</keyword>
<comment type="caution">
    <text evidence="3">The sequence shown here is derived from an EMBL/GenBank/DDBJ whole genome shotgun (WGS) entry which is preliminary data.</text>
</comment>
<proteinExistence type="predicted"/>
<dbReference type="GO" id="GO:0004674">
    <property type="term" value="F:protein serine/threonine kinase activity"/>
    <property type="evidence" value="ECO:0007669"/>
    <property type="project" value="UniProtKB-KW"/>
</dbReference>
<accession>A0A2S6IDM4</accession>
<dbReference type="GO" id="GO:0006355">
    <property type="term" value="P:regulation of DNA-templated transcription"/>
    <property type="evidence" value="ECO:0007669"/>
    <property type="project" value="InterPro"/>
</dbReference>
<dbReference type="Gene3D" id="3.30.450.20">
    <property type="entry name" value="PAS domain"/>
    <property type="match status" value="1"/>
</dbReference>
<dbReference type="CDD" id="cd00130">
    <property type="entry name" value="PAS"/>
    <property type="match status" value="1"/>
</dbReference>
<dbReference type="Proteomes" id="UP000239485">
    <property type="component" value="Unassembled WGS sequence"/>
</dbReference>
<dbReference type="OrthoDB" id="4088450at2"/>
<evidence type="ECO:0000313" key="4">
    <source>
        <dbReference type="Proteomes" id="UP000239485"/>
    </source>
</evidence>
<dbReference type="Pfam" id="PF00989">
    <property type="entry name" value="PAS"/>
    <property type="match status" value="1"/>
</dbReference>
<dbReference type="SUPFAM" id="SSF55874">
    <property type="entry name" value="ATPase domain of HSP90 chaperone/DNA topoisomerase II/histidine kinase"/>
    <property type="match status" value="1"/>
</dbReference>
<evidence type="ECO:0000259" key="2">
    <source>
        <dbReference type="PROSITE" id="PS50112"/>
    </source>
</evidence>
<dbReference type="InterPro" id="IPR013767">
    <property type="entry name" value="PAS_fold"/>
</dbReference>
<keyword evidence="4" id="KW-1185">Reference proteome</keyword>
<dbReference type="PROSITE" id="PS50112">
    <property type="entry name" value="PAS"/>
    <property type="match status" value="1"/>
</dbReference>
<dbReference type="AlphaFoldDB" id="A0A2S6IDM4"/>
<dbReference type="PANTHER" id="PTHR35526:SF3">
    <property type="entry name" value="ANTI-SIGMA-F FACTOR RSBW"/>
    <property type="match status" value="1"/>
</dbReference>
<dbReference type="InterPro" id="IPR050267">
    <property type="entry name" value="Anti-sigma-factor_SerPK"/>
</dbReference>
<dbReference type="InterPro" id="IPR000014">
    <property type="entry name" value="PAS"/>
</dbReference>
<gene>
    <name evidence="3" type="ORF">CLV92_11543</name>
</gene>